<feature type="transmembrane region" description="Helical" evidence="1">
    <location>
        <begin position="370"/>
        <end position="392"/>
    </location>
</feature>
<dbReference type="EMBL" id="KK583210">
    <property type="protein sequence ID" value="KDO28623.1"/>
    <property type="molecule type" value="Genomic_DNA"/>
</dbReference>
<accession>A0A067CDQ6</accession>
<keyword evidence="1" id="KW-0472">Membrane</keyword>
<dbReference type="RefSeq" id="XP_012200686.1">
    <property type="nucleotide sequence ID" value="XM_012345296.1"/>
</dbReference>
<evidence type="ECO:0000256" key="2">
    <source>
        <dbReference type="SAM" id="SignalP"/>
    </source>
</evidence>
<dbReference type="VEuPathDB" id="FungiDB:SPRG_06479"/>
<evidence type="ECO:0000256" key="1">
    <source>
        <dbReference type="SAM" id="Phobius"/>
    </source>
</evidence>
<protein>
    <submittedName>
        <fullName evidence="3">Uncharacterized protein</fullName>
    </submittedName>
</protein>
<feature type="transmembrane region" description="Helical" evidence="1">
    <location>
        <begin position="404"/>
        <end position="421"/>
    </location>
</feature>
<feature type="chain" id="PRO_5001634426" evidence="2">
    <location>
        <begin position="20"/>
        <end position="606"/>
    </location>
</feature>
<feature type="transmembrane region" description="Helical" evidence="1">
    <location>
        <begin position="327"/>
        <end position="350"/>
    </location>
</feature>
<sequence>MNHGAVLSNLCLALATVVAFCTYCLHQIANSVVYLGFNAHMFDSYQWHVPVFTLLEASSSLRSNTSHAPTIGTVSLSDLLYKDCGIRDTVCADAFVPETNQIWSHIGLAFCQIPDFKTPRFQDASEDIRFQHVNSLSGWNKALVQYYIPGYATAITCMARRASISINGGASLVDTLAFCSHRAYDPKWRCENDVPLDTPVYVLQLQKATAIYLGSLHMRDVYLNGGATAVARSDRYRHVLLGPIPSVDEYQVGIVQASTPWDILCASRCYDYNPSTRLGWLLELQGRVSLRWKSSFLMLTNAIFLWCAIAYFAILQKLFVKQSQISLVAVCLSKNVVGISILFVTFWGNSNLQTLTTYFSQNDVTSTEAMILRLCGPAQVASIVGIMTGPFIQLCFTPRVVTQTWLLTLFTLLNCALIFVLEEFVFPSMNKSVPGRCDYASSTNCIHLTAIPQTYYLSAVVATVVVVVAVATIHLHARWLPDTVSVPPTHSMMQYLCVQDLRDFATSGRGCVFYNVHGDIVIDHGLLVMKNMLRVTNTYLTRIGNAQYGLLFYWFVPRAGRRFVANNFRTILVVHIEKNKITRRSSYVPMHCVHVDGDEIYATGFC</sequence>
<keyword evidence="4" id="KW-1185">Reference proteome</keyword>
<keyword evidence="1" id="KW-1133">Transmembrane helix</keyword>
<keyword evidence="2" id="KW-0732">Signal</keyword>
<dbReference type="OrthoDB" id="70140at2759"/>
<organism evidence="3 4">
    <name type="scientific">Saprolegnia parasitica (strain CBS 223.65)</name>
    <dbReference type="NCBI Taxonomy" id="695850"/>
    <lineage>
        <taxon>Eukaryota</taxon>
        <taxon>Sar</taxon>
        <taxon>Stramenopiles</taxon>
        <taxon>Oomycota</taxon>
        <taxon>Saprolegniomycetes</taxon>
        <taxon>Saprolegniales</taxon>
        <taxon>Saprolegniaceae</taxon>
        <taxon>Saprolegnia</taxon>
    </lineage>
</organism>
<dbReference type="AlphaFoldDB" id="A0A067CDQ6"/>
<keyword evidence="1" id="KW-0812">Transmembrane</keyword>
<evidence type="ECO:0000313" key="3">
    <source>
        <dbReference type="EMBL" id="KDO28623.1"/>
    </source>
</evidence>
<dbReference type="KEGG" id="spar:SPRG_06479"/>
<dbReference type="Proteomes" id="UP000030745">
    <property type="component" value="Unassembled WGS sequence"/>
</dbReference>
<gene>
    <name evidence="3" type="ORF">SPRG_06479</name>
</gene>
<feature type="transmembrane region" description="Helical" evidence="1">
    <location>
        <begin position="296"/>
        <end position="315"/>
    </location>
</feature>
<feature type="transmembrane region" description="Helical" evidence="1">
    <location>
        <begin position="455"/>
        <end position="475"/>
    </location>
</feature>
<reference evidence="3 4" key="1">
    <citation type="journal article" date="2013" name="PLoS Genet.">
        <title>Distinctive expansion of potential virulence genes in the genome of the oomycete fish pathogen Saprolegnia parasitica.</title>
        <authorList>
            <person name="Jiang R.H."/>
            <person name="de Bruijn I."/>
            <person name="Haas B.J."/>
            <person name="Belmonte R."/>
            <person name="Lobach L."/>
            <person name="Christie J."/>
            <person name="van den Ackerveken G."/>
            <person name="Bottin A."/>
            <person name="Bulone V."/>
            <person name="Diaz-Moreno S.M."/>
            <person name="Dumas B."/>
            <person name="Fan L."/>
            <person name="Gaulin E."/>
            <person name="Govers F."/>
            <person name="Grenville-Briggs L.J."/>
            <person name="Horner N.R."/>
            <person name="Levin J.Z."/>
            <person name="Mammella M."/>
            <person name="Meijer H.J."/>
            <person name="Morris P."/>
            <person name="Nusbaum C."/>
            <person name="Oome S."/>
            <person name="Phillips A.J."/>
            <person name="van Rooyen D."/>
            <person name="Rzeszutek E."/>
            <person name="Saraiva M."/>
            <person name="Secombes C.J."/>
            <person name="Seidl M.F."/>
            <person name="Snel B."/>
            <person name="Stassen J.H."/>
            <person name="Sykes S."/>
            <person name="Tripathy S."/>
            <person name="van den Berg H."/>
            <person name="Vega-Arreguin J.C."/>
            <person name="Wawra S."/>
            <person name="Young S.K."/>
            <person name="Zeng Q."/>
            <person name="Dieguez-Uribeondo J."/>
            <person name="Russ C."/>
            <person name="Tyler B.M."/>
            <person name="van West P."/>
        </authorList>
    </citation>
    <scope>NUCLEOTIDE SEQUENCE [LARGE SCALE GENOMIC DNA]</scope>
    <source>
        <strain evidence="3 4">CBS 223.65</strain>
    </source>
</reference>
<dbReference type="OMA" id="DILCASR"/>
<evidence type="ECO:0000313" key="4">
    <source>
        <dbReference type="Proteomes" id="UP000030745"/>
    </source>
</evidence>
<proteinExistence type="predicted"/>
<feature type="signal peptide" evidence="2">
    <location>
        <begin position="1"/>
        <end position="19"/>
    </location>
</feature>
<dbReference type="GeneID" id="24128827"/>
<name>A0A067CDQ6_SAPPC</name>